<feature type="region of interest" description="Disordered" evidence="1">
    <location>
        <begin position="65"/>
        <end position="84"/>
    </location>
</feature>
<reference evidence="3" key="1">
    <citation type="journal article" date="2016" name="Nature">
        <title>Genome evolution in the allotetraploid frog Xenopus laevis.</title>
        <authorList>
            <person name="Session A.M."/>
            <person name="Uno Y."/>
            <person name="Kwon T."/>
            <person name="Chapman J.A."/>
            <person name="Toyoda A."/>
            <person name="Takahashi S."/>
            <person name="Fukui A."/>
            <person name="Hikosaka A."/>
            <person name="Suzuki A."/>
            <person name="Kondo M."/>
            <person name="van Heeringen S.J."/>
            <person name="Quigley I."/>
            <person name="Heinz S."/>
            <person name="Ogino H."/>
            <person name="Ochi H."/>
            <person name="Hellsten U."/>
            <person name="Lyons J.B."/>
            <person name="Simakov O."/>
            <person name="Putnam N."/>
            <person name="Stites J."/>
            <person name="Kuroki Y."/>
            <person name="Tanaka T."/>
            <person name="Michiue T."/>
            <person name="Watanabe M."/>
            <person name="Bogdanovic O."/>
            <person name="Lister R."/>
            <person name="Georgiou G."/>
            <person name="Paranjpe S.S."/>
            <person name="van Kruijsbergen I."/>
            <person name="Shu S."/>
            <person name="Carlson J."/>
            <person name="Kinoshita T."/>
            <person name="Ohta Y."/>
            <person name="Mawaribuchi S."/>
            <person name="Jenkins J."/>
            <person name="Grimwood J."/>
            <person name="Schmutz J."/>
            <person name="Mitros T."/>
            <person name="Mozaffari S.V."/>
            <person name="Suzuki Y."/>
            <person name="Haramoto Y."/>
            <person name="Yamamoto T.S."/>
            <person name="Takagi C."/>
            <person name="Heald R."/>
            <person name="Miller K."/>
            <person name="Haudenschild C."/>
            <person name="Kitzman J."/>
            <person name="Nakayama T."/>
            <person name="Izutsu Y."/>
            <person name="Robert J."/>
            <person name="Fortriede J."/>
            <person name="Burns K."/>
            <person name="Lotay V."/>
            <person name="Karimi K."/>
            <person name="Yasuoka Y."/>
            <person name="Dichmann D.S."/>
            <person name="Flajnik M.F."/>
            <person name="Houston D.W."/>
            <person name="Shendure J."/>
            <person name="DuPasquier L."/>
            <person name="Vize P.D."/>
            <person name="Zorn A.M."/>
            <person name="Ito M."/>
            <person name="Marcotte E.M."/>
            <person name="Wallingford J.B."/>
            <person name="Ito Y."/>
            <person name="Asashima M."/>
            <person name="Ueno N."/>
            <person name="Matsuda Y."/>
            <person name="Veenstra G.J."/>
            <person name="Fujiyama A."/>
            <person name="Harland R.M."/>
            <person name="Taira M."/>
            <person name="Rokhsar D.S."/>
        </authorList>
    </citation>
    <scope>NUCLEOTIDE SEQUENCE [LARGE SCALE GENOMIC DNA]</scope>
    <source>
        <strain evidence="3">J</strain>
    </source>
</reference>
<accession>A0A974HWQ2</accession>
<evidence type="ECO:0000256" key="1">
    <source>
        <dbReference type="SAM" id="MobiDB-lite"/>
    </source>
</evidence>
<gene>
    <name evidence="2" type="ORF">XELAEV_18016070mg</name>
</gene>
<evidence type="ECO:0000313" key="2">
    <source>
        <dbReference type="EMBL" id="OCT93003.1"/>
    </source>
</evidence>
<dbReference type="Proteomes" id="UP000694892">
    <property type="component" value="Chromosome 2S"/>
</dbReference>
<protein>
    <submittedName>
        <fullName evidence="2">Uncharacterized protein</fullName>
    </submittedName>
</protein>
<evidence type="ECO:0000313" key="3">
    <source>
        <dbReference type="Proteomes" id="UP000694892"/>
    </source>
</evidence>
<proteinExistence type="predicted"/>
<feature type="compositionally biased region" description="Polar residues" evidence="1">
    <location>
        <begin position="69"/>
        <end position="84"/>
    </location>
</feature>
<sequence length="84" mass="9479">MPAQYYRQARTGQGAASIQRCVCDCRWSRGGTDPWARSCCTRYHKTHTSRHATDSPRNVRDIRARRHLTQSAAAPTPVPSHTLT</sequence>
<dbReference type="EMBL" id="CM004469">
    <property type="protein sequence ID" value="OCT93003.1"/>
    <property type="molecule type" value="Genomic_DNA"/>
</dbReference>
<dbReference type="AlphaFoldDB" id="A0A974HWQ2"/>
<organism evidence="2 3">
    <name type="scientific">Xenopus laevis</name>
    <name type="common">African clawed frog</name>
    <dbReference type="NCBI Taxonomy" id="8355"/>
    <lineage>
        <taxon>Eukaryota</taxon>
        <taxon>Metazoa</taxon>
        <taxon>Chordata</taxon>
        <taxon>Craniata</taxon>
        <taxon>Vertebrata</taxon>
        <taxon>Euteleostomi</taxon>
        <taxon>Amphibia</taxon>
        <taxon>Batrachia</taxon>
        <taxon>Anura</taxon>
        <taxon>Pipoidea</taxon>
        <taxon>Pipidae</taxon>
        <taxon>Xenopodinae</taxon>
        <taxon>Xenopus</taxon>
        <taxon>Xenopus</taxon>
    </lineage>
</organism>
<name>A0A974HWQ2_XENLA</name>